<keyword evidence="1" id="KW-0472">Membrane</keyword>
<keyword evidence="1" id="KW-0812">Transmembrane</keyword>
<feature type="transmembrane region" description="Helical" evidence="1">
    <location>
        <begin position="203"/>
        <end position="223"/>
    </location>
</feature>
<dbReference type="InterPro" id="IPR005625">
    <property type="entry name" value="PepSY-ass_TM"/>
</dbReference>
<evidence type="ECO:0000256" key="1">
    <source>
        <dbReference type="SAM" id="Phobius"/>
    </source>
</evidence>
<dbReference type="PANTHER" id="PTHR34219:SF3">
    <property type="entry name" value="BLL7967 PROTEIN"/>
    <property type="match status" value="1"/>
</dbReference>
<dbReference type="EMBL" id="CP081297">
    <property type="protein sequence ID" value="QZD86084.1"/>
    <property type="molecule type" value="Genomic_DNA"/>
</dbReference>
<dbReference type="PANTHER" id="PTHR34219">
    <property type="entry name" value="IRON-REGULATED INNER MEMBRANE PROTEIN-RELATED"/>
    <property type="match status" value="1"/>
</dbReference>
<reference evidence="2 3" key="1">
    <citation type="submission" date="2021-08" db="EMBL/GenBank/DDBJ databases">
        <title>Comparative Genomics Analysis of the Genus Qipengyuania Reveals Extensive Genetic Diversity and Metabolic Versatility, Including the Description of Fifteen Novel Species.</title>
        <authorList>
            <person name="Liu Y."/>
        </authorList>
    </citation>
    <scope>NUCLEOTIDE SEQUENCE [LARGE SCALE GENOMIC DNA]</scope>
    <source>
        <strain evidence="2 3">1XM2-8</strain>
    </source>
</reference>
<dbReference type="Proteomes" id="UP000824280">
    <property type="component" value="Chromosome"/>
</dbReference>
<gene>
    <name evidence="2" type="ORF">K3166_07275</name>
</gene>
<keyword evidence="1" id="KW-1133">Transmembrane helix</keyword>
<accession>A0ABX8ZEU1</accession>
<keyword evidence="3" id="KW-1185">Reference proteome</keyword>
<evidence type="ECO:0000313" key="2">
    <source>
        <dbReference type="EMBL" id="QZD86084.1"/>
    </source>
</evidence>
<sequence>MGQQRVMRRFAKWHIWLGWLVGVPILMWTVTGLVMVIKPIEEVRGNHLRKEVAERALPSDTQIAVTLPAESTRPVRSVTTQIERGETVTRITYMDGQSERFRADGRPMSPLSEVEARMIVAENIEGGDRVENTARFEADDVPFDFRRPIPVWQVALEDGTHVYVGTETGNIEAVRTKWWRTFDFVWGLHIMDLQTREDTSHPILILFAGLGVLGSLLGCVLMFRRRKSRKTAPGRAQPS</sequence>
<organism evidence="2 3">
    <name type="scientific">Qipengyuania psychrotolerans</name>
    <dbReference type="NCBI Taxonomy" id="2867238"/>
    <lineage>
        <taxon>Bacteria</taxon>
        <taxon>Pseudomonadati</taxon>
        <taxon>Pseudomonadota</taxon>
        <taxon>Alphaproteobacteria</taxon>
        <taxon>Sphingomonadales</taxon>
        <taxon>Erythrobacteraceae</taxon>
        <taxon>Qipengyuania</taxon>
    </lineage>
</organism>
<feature type="transmembrane region" description="Helical" evidence="1">
    <location>
        <begin position="15"/>
        <end position="37"/>
    </location>
</feature>
<name>A0ABX8ZEU1_9SPHN</name>
<protein>
    <submittedName>
        <fullName evidence="2">PepSY domain-containing protein</fullName>
    </submittedName>
</protein>
<dbReference type="Pfam" id="PF03929">
    <property type="entry name" value="PepSY_TM"/>
    <property type="match status" value="1"/>
</dbReference>
<proteinExistence type="predicted"/>
<evidence type="ECO:0000313" key="3">
    <source>
        <dbReference type="Proteomes" id="UP000824280"/>
    </source>
</evidence>